<reference evidence="2" key="1">
    <citation type="journal article" date="2014" name="PLoS ONE">
        <title>Transcriptome-Based Identification of ABC Transporters in the Western Tarnished Plant Bug Lygus hesperus.</title>
        <authorList>
            <person name="Hull J.J."/>
            <person name="Chaney K."/>
            <person name="Geib S.M."/>
            <person name="Fabrick J.A."/>
            <person name="Brent C.S."/>
            <person name="Walsh D."/>
            <person name="Lavine L.C."/>
        </authorList>
    </citation>
    <scope>NUCLEOTIDE SEQUENCE</scope>
</reference>
<feature type="non-terminal residue" evidence="2">
    <location>
        <position position="185"/>
    </location>
</feature>
<protein>
    <submittedName>
        <fullName evidence="2">Retrovirus-related Pol polyprotein from transposon TNT 1-94</fullName>
    </submittedName>
</protein>
<reference evidence="2" key="2">
    <citation type="submission" date="2014-07" db="EMBL/GenBank/DDBJ databases">
        <authorList>
            <person name="Hull J."/>
        </authorList>
    </citation>
    <scope>NUCLEOTIDE SEQUENCE</scope>
</reference>
<evidence type="ECO:0000259" key="1">
    <source>
        <dbReference type="Pfam" id="PF07727"/>
    </source>
</evidence>
<dbReference type="Pfam" id="PF07727">
    <property type="entry name" value="RVT_2"/>
    <property type="match status" value="1"/>
</dbReference>
<dbReference type="InterPro" id="IPR013103">
    <property type="entry name" value="RVT_2"/>
</dbReference>
<feature type="domain" description="Reverse transcriptase Ty1/copia-type" evidence="1">
    <location>
        <begin position="46"/>
        <end position="185"/>
    </location>
</feature>
<sequence>TDSNEISGLAVNQLNDPMTPKQALESPYAEDWKKAMLEEYNSLEKNKTWTLVDRPEGKTVVGSRWVFRTKLKADGTVERRKARLVAKGFTQIPGTHYNETYTSVARLSSIRFVIALAAERNLELEQLDFTCAYLNGEIEEEIYMEVPKEIETILGRKTQDRENKVSRIQKALYGLKQSGRMWYKK</sequence>
<dbReference type="EMBL" id="GBHO01014547">
    <property type="protein sequence ID" value="JAG29057.1"/>
    <property type="molecule type" value="Transcribed_RNA"/>
</dbReference>
<evidence type="ECO:0000313" key="2">
    <source>
        <dbReference type="EMBL" id="JAG29057.1"/>
    </source>
</evidence>
<organism evidence="2">
    <name type="scientific">Lygus hesperus</name>
    <name type="common">Western plant bug</name>
    <dbReference type="NCBI Taxonomy" id="30085"/>
    <lineage>
        <taxon>Eukaryota</taxon>
        <taxon>Metazoa</taxon>
        <taxon>Ecdysozoa</taxon>
        <taxon>Arthropoda</taxon>
        <taxon>Hexapoda</taxon>
        <taxon>Insecta</taxon>
        <taxon>Pterygota</taxon>
        <taxon>Neoptera</taxon>
        <taxon>Paraneoptera</taxon>
        <taxon>Hemiptera</taxon>
        <taxon>Heteroptera</taxon>
        <taxon>Panheteroptera</taxon>
        <taxon>Cimicomorpha</taxon>
        <taxon>Miridae</taxon>
        <taxon>Mirini</taxon>
        <taxon>Lygus</taxon>
    </lineage>
</organism>
<accession>A0A0A9Y7J8</accession>
<gene>
    <name evidence="2" type="primary">POLX_60</name>
    <name evidence="2" type="ORF">CM83_102879</name>
</gene>
<dbReference type="AlphaFoldDB" id="A0A0A9Y7J8"/>
<feature type="non-terminal residue" evidence="2">
    <location>
        <position position="1"/>
    </location>
</feature>
<name>A0A0A9Y7J8_LYGHE</name>
<proteinExistence type="predicted"/>